<feature type="short sequence motif" description="Interaction with polymerase core subunit RpoC" evidence="6">
    <location>
        <begin position="603"/>
        <end position="606"/>
    </location>
</feature>
<comment type="caution">
    <text evidence="10">The sequence shown here is derived from an EMBL/GenBank/DDBJ whole genome shotgun (WGS) entry which is preliminary data.</text>
</comment>
<comment type="similarity">
    <text evidence="6">Belongs to the sigma-70 factor family. RpoD/SigA subfamily.</text>
</comment>
<comment type="function">
    <text evidence="6">Sigma factors are initiation factors that promote the attachment of RNA polymerase to specific initiation sites and are then released. This sigma factor is the primary sigma factor during exponential growth.</text>
</comment>
<dbReference type="Gene3D" id="1.10.10.10">
    <property type="entry name" value="Winged helix-like DNA-binding domain superfamily/Winged helix DNA-binding domain"/>
    <property type="match status" value="2"/>
</dbReference>
<dbReference type="GO" id="GO:0003677">
    <property type="term" value="F:DNA binding"/>
    <property type="evidence" value="ECO:0007669"/>
    <property type="project" value="UniProtKB-UniRule"/>
</dbReference>
<dbReference type="InterPro" id="IPR007127">
    <property type="entry name" value="RNA_pol_sigma_70_r1_1"/>
</dbReference>
<comment type="subcellular location">
    <subcellularLocation>
        <location evidence="6">Cytoplasm</location>
    </subcellularLocation>
</comment>
<keyword evidence="1 6" id="KW-0963">Cytoplasm</keyword>
<name>A0A4S5BJJ1_9BURK</name>
<dbReference type="PROSITE" id="PS00715">
    <property type="entry name" value="SIGMA70_1"/>
    <property type="match status" value="1"/>
</dbReference>
<dbReference type="Pfam" id="PF03979">
    <property type="entry name" value="Sigma70_r1_1"/>
    <property type="match status" value="1"/>
</dbReference>
<accession>A0A4S5BJJ1</accession>
<dbReference type="InterPro" id="IPR009042">
    <property type="entry name" value="RNA_pol_sigma70_r1_2"/>
</dbReference>
<sequence length="814" mass="90571">MATSKKTSAPAKSDTPSAATTRKTRDSESTSAAATKGAATTQSSSVKKASAASKSASKKAAPSSAAAGKAVKTATKSQTVTNDKKPAAKSAAKKTGKAADTDLELDQAGSATAPKAAAKSAGARGKKKTGKDDKKSKVSFDDDEDLDLSGELDVEEEVEEVVEEETTADTGAEKVKPLRMKISKAKERALMKEFGLDEGVISEEEDRERRERLKTLIKMGRTRGYLTHGEINDHLPDKLVDTETLEVVVSLLRDMAVDVYEQTPDAETLLLNNSGQNITTEEEAEEEAEAALSNVDSEFGRTTDPVRMYMREMGTVELLTREGEIEIAKRIEGGMQDMMEAISTSPAIIAAVLNMGEEIREDKALITTIVDGFVDPDEADDFVAEEDFDEFDEDDDDDGKGGSKAMTKRLEELKNKAMQHFDHLRSLFDGLRLAYDNNGWGSKQYAEQQAAVTRELMSIRFTAKTIDTLCDMVREQVKSIRDSERKIKAIVVDKCGMPQARFIKDFPPNLINLQWVEKEAAAGQKWSEILGRNIPDVQELQQGLLDLQNQVVVPLDELKNINKRMLAGEKASRDAKKEMTEANLRLVISIAKKYTNRGLQFLDLIQEGNIGLMKAVDKFEFRRGFKFSTYATWWIRQAITRSIADQARTIRIPVHMIETINKMNRISRQHLQEFGYEPDASILAEKMEIPEDKIRKIMKIAKEPISMETPIGDDDDSHLGDFIEDTNNTAPMDAAMQAGLRDVVKDILDSLTPREAKVLRMRFGIEMSTDHTLEEVGKQFDVTRERIRQIEAKALRKLKHPSRSDKLRSFIDSL</sequence>
<dbReference type="PANTHER" id="PTHR30603">
    <property type="entry name" value="RNA POLYMERASE SIGMA FACTOR RPO"/>
    <property type="match status" value="1"/>
</dbReference>
<dbReference type="FunFam" id="1.10.10.10:FF:000004">
    <property type="entry name" value="RNA polymerase sigma factor SigA"/>
    <property type="match status" value="1"/>
</dbReference>
<dbReference type="CDD" id="cd06171">
    <property type="entry name" value="Sigma70_r4"/>
    <property type="match status" value="1"/>
</dbReference>
<feature type="DNA-binding region" description="H-T-H motif" evidence="6">
    <location>
        <begin position="773"/>
        <end position="792"/>
    </location>
</feature>
<dbReference type="Pfam" id="PF04539">
    <property type="entry name" value="Sigma70_r3"/>
    <property type="match status" value="1"/>
</dbReference>
<evidence type="ECO:0000256" key="3">
    <source>
        <dbReference type="ARBA" id="ARBA00023082"/>
    </source>
</evidence>
<dbReference type="FunFam" id="1.10.10.10:FF:000002">
    <property type="entry name" value="RNA polymerase sigma factor SigA"/>
    <property type="match status" value="1"/>
</dbReference>
<feature type="domain" description="RNA polymerase sigma-70" evidence="8">
    <location>
        <begin position="603"/>
        <end position="616"/>
    </location>
</feature>
<keyword evidence="11" id="KW-1185">Reference proteome</keyword>
<dbReference type="InterPro" id="IPR007630">
    <property type="entry name" value="RNA_pol_sigma70_r4"/>
</dbReference>
<proteinExistence type="inferred from homology"/>
<dbReference type="Gene3D" id="1.10.601.10">
    <property type="entry name" value="RNA Polymerase Primary Sigma Factor"/>
    <property type="match status" value="1"/>
</dbReference>
<evidence type="ECO:0000256" key="6">
    <source>
        <dbReference type="HAMAP-Rule" id="MF_00963"/>
    </source>
</evidence>
<keyword evidence="2 6" id="KW-0805">Transcription regulation</keyword>
<dbReference type="GO" id="GO:0006352">
    <property type="term" value="P:DNA-templated transcription initiation"/>
    <property type="evidence" value="ECO:0007669"/>
    <property type="project" value="UniProtKB-UniRule"/>
</dbReference>
<dbReference type="SUPFAM" id="SSF88659">
    <property type="entry name" value="Sigma3 and sigma4 domains of RNA polymerase sigma factors"/>
    <property type="match status" value="2"/>
</dbReference>
<dbReference type="OrthoDB" id="9809557at2"/>
<evidence type="ECO:0000256" key="2">
    <source>
        <dbReference type="ARBA" id="ARBA00023015"/>
    </source>
</evidence>
<dbReference type="PANTHER" id="PTHR30603:SF60">
    <property type="entry name" value="RNA POLYMERASE SIGMA FACTOR RPOD"/>
    <property type="match status" value="1"/>
</dbReference>
<dbReference type="InterPro" id="IPR042189">
    <property type="entry name" value="RNA_pol_sigma_70_r1_1_sf"/>
</dbReference>
<dbReference type="Pfam" id="PF04546">
    <property type="entry name" value="Sigma70_ner"/>
    <property type="match status" value="1"/>
</dbReference>
<feature type="region of interest" description="Sigma-70 factor domain-4" evidence="6">
    <location>
        <begin position="747"/>
        <end position="800"/>
    </location>
</feature>
<keyword evidence="5 6" id="KW-0804">Transcription</keyword>
<dbReference type="InterPro" id="IPR014284">
    <property type="entry name" value="RNA_pol_sigma-70_dom"/>
</dbReference>
<feature type="compositionally biased region" description="Basic and acidic residues" evidence="7">
    <location>
        <begin position="130"/>
        <end position="140"/>
    </location>
</feature>
<feature type="compositionally biased region" description="Low complexity" evidence="7">
    <location>
        <begin position="29"/>
        <end position="77"/>
    </location>
</feature>
<dbReference type="FunFam" id="1.10.601.10:FF:000001">
    <property type="entry name" value="RNA polymerase sigma factor SigA"/>
    <property type="match status" value="1"/>
</dbReference>
<dbReference type="AlphaFoldDB" id="A0A4S5BJJ1"/>
<evidence type="ECO:0000313" key="10">
    <source>
        <dbReference type="EMBL" id="THJ32617.1"/>
    </source>
</evidence>
<dbReference type="InterPro" id="IPR028630">
    <property type="entry name" value="Sigma70_RpoD"/>
</dbReference>
<dbReference type="PRINTS" id="PR00046">
    <property type="entry name" value="SIGMA70FCT"/>
</dbReference>
<feature type="region of interest" description="Sigma-70 factor domain-3" evidence="6">
    <location>
        <begin position="658"/>
        <end position="734"/>
    </location>
</feature>
<feature type="compositionally biased region" description="Acidic residues" evidence="7">
    <location>
        <begin position="141"/>
        <end position="167"/>
    </location>
</feature>
<dbReference type="GO" id="GO:0005737">
    <property type="term" value="C:cytoplasm"/>
    <property type="evidence" value="ECO:0007669"/>
    <property type="project" value="UniProtKB-SubCell"/>
</dbReference>
<evidence type="ECO:0000256" key="4">
    <source>
        <dbReference type="ARBA" id="ARBA00023125"/>
    </source>
</evidence>
<dbReference type="InterPro" id="IPR013325">
    <property type="entry name" value="RNA_pol_sigma_r2"/>
</dbReference>
<dbReference type="GO" id="GO:0016987">
    <property type="term" value="F:sigma factor activity"/>
    <property type="evidence" value="ECO:0007669"/>
    <property type="project" value="UniProtKB-UniRule"/>
</dbReference>
<protein>
    <recommendedName>
        <fullName evidence="6">RNA polymerase sigma factor RpoD</fullName>
    </recommendedName>
    <alternativeName>
        <fullName evidence="6">Sigma-70</fullName>
    </alternativeName>
</protein>
<evidence type="ECO:0000313" key="11">
    <source>
        <dbReference type="Proteomes" id="UP000306236"/>
    </source>
</evidence>
<keyword evidence="3 6" id="KW-0731">Sigma factor</keyword>
<dbReference type="Pfam" id="PF00140">
    <property type="entry name" value="Sigma70_r1_2"/>
    <property type="match status" value="1"/>
</dbReference>
<evidence type="ECO:0000259" key="9">
    <source>
        <dbReference type="PROSITE" id="PS00716"/>
    </source>
</evidence>
<dbReference type="Proteomes" id="UP000306236">
    <property type="component" value="Unassembled WGS sequence"/>
</dbReference>
<evidence type="ECO:0000256" key="7">
    <source>
        <dbReference type="SAM" id="MobiDB-lite"/>
    </source>
</evidence>
<dbReference type="NCBIfam" id="TIGR02393">
    <property type="entry name" value="RpoD_Cterm"/>
    <property type="match status" value="1"/>
</dbReference>
<evidence type="ECO:0000256" key="1">
    <source>
        <dbReference type="ARBA" id="ARBA00022490"/>
    </source>
</evidence>
<reference evidence="10 11" key="1">
    <citation type="submission" date="2019-04" db="EMBL/GenBank/DDBJ databases">
        <title>Lampropedia sp YIM MLB12 draf genome.</title>
        <authorList>
            <person name="Wang Y.-X."/>
        </authorList>
    </citation>
    <scope>NUCLEOTIDE SEQUENCE [LARGE SCALE GENOMIC DNA]</scope>
    <source>
        <strain evidence="10 11">YIM MLB12</strain>
    </source>
</reference>
<evidence type="ECO:0000259" key="8">
    <source>
        <dbReference type="PROSITE" id="PS00715"/>
    </source>
</evidence>
<evidence type="ECO:0000256" key="5">
    <source>
        <dbReference type="ARBA" id="ARBA00023163"/>
    </source>
</evidence>
<dbReference type="InterPro" id="IPR000943">
    <property type="entry name" value="RNA_pol_sigma70"/>
</dbReference>
<feature type="domain" description="RNA polymerase sigma-70" evidence="9">
    <location>
        <begin position="772"/>
        <end position="798"/>
    </location>
</feature>
<dbReference type="NCBIfam" id="NF004208">
    <property type="entry name" value="PRK05658.1"/>
    <property type="match status" value="1"/>
</dbReference>
<dbReference type="InterPro" id="IPR050239">
    <property type="entry name" value="Sigma-70_RNA_pol_init_factors"/>
</dbReference>
<comment type="subunit">
    <text evidence="6">Interacts transiently with the RNA polymerase catalytic core.</text>
</comment>
<feature type="region of interest" description="Sigma-70 factor domain-2" evidence="6">
    <location>
        <begin position="579"/>
        <end position="649"/>
    </location>
</feature>
<feature type="region of interest" description="Disordered" evidence="7">
    <location>
        <begin position="1"/>
        <end position="170"/>
    </location>
</feature>
<dbReference type="Pfam" id="PF04542">
    <property type="entry name" value="Sigma70_r2"/>
    <property type="match status" value="1"/>
</dbReference>
<dbReference type="InterPro" id="IPR013324">
    <property type="entry name" value="RNA_pol_sigma_r3/r4-like"/>
</dbReference>
<feature type="compositionally biased region" description="Low complexity" evidence="7">
    <location>
        <begin position="108"/>
        <end position="123"/>
    </location>
</feature>
<dbReference type="InterPro" id="IPR007624">
    <property type="entry name" value="RNA_pol_sigma70_r3"/>
</dbReference>
<dbReference type="NCBIfam" id="TIGR02937">
    <property type="entry name" value="sigma70-ECF"/>
    <property type="match status" value="1"/>
</dbReference>
<dbReference type="InterPro" id="IPR036388">
    <property type="entry name" value="WH-like_DNA-bd_sf"/>
</dbReference>
<dbReference type="InterPro" id="IPR007627">
    <property type="entry name" value="RNA_pol_sigma70_r2"/>
</dbReference>
<dbReference type="InterPro" id="IPR007631">
    <property type="entry name" value="RNA_pol_sigma_70_non-ess"/>
</dbReference>
<dbReference type="Gene3D" id="1.10.220.120">
    <property type="entry name" value="Sigma-70 factor, region 1.1"/>
    <property type="match status" value="1"/>
</dbReference>
<dbReference type="PROSITE" id="PS00716">
    <property type="entry name" value="SIGMA70_2"/>
    <property type="match status" value="1"/>
</dbReference>
<dbReference type="Pfam" id="PF04545">
    <property type="entry name" value="Sigma70_r4"/>
    <property type="match status" value="1"/>
</dbReference>
<dbReference type="EMBL" id="SSWX01000014">
    <property type="protein sequence ID" value="THJ32617.1"/>
    <property type="molecule type" value="Genomic_DNA"/>
</dbReference>
<gene>
    <name evidence="6 10" type="primary">rpoD</name>
    <name evidence="10" type="ORF">E8K88_11590</name>
</gene>
<dbReference type="HAMAP" id="MF_00963">
    <property type="entry name" value="Sigma70_RpoD_SigA"/>
    <property type="match status" value="1"/>
</dbReference>
<organism evidence="10 11">
    <name type="scientific">Lampropedia aestuarii</name>
    <dbReference type="NCBI Taxonomy" id="2562762"/>
    <lineage>
        <taxon>Bacteria</taxon>
        <taxon>Pseudomonadati</taxon>
        <taxon>Pseudomonadota</taxon>
        <taxon>Betaproteobacteria</taxon>
        <taxon>Burkholderiales</taxon>
        <taxon>Comamonadaceae</taxon>
        <taxon>Lampropedia</taxon>
    </lineage>
</organism>
<keyword evidence="4 6" id="KW-0238">DNA-binding</keyword>
<dbReference type="InterPro" id="IPR012760">
    <property type="entry name" value="RNA_pol_sigma_RpoD_C"/>
</dbReference>
<dbReference type="SUPFAM" id="SSF88946">
    <property type="entry name" value="Sigma2 domain of RNA polymerase sigma factors"/>
    <property type="match status" value="1"/>
</dbReference>